<feature type="domain" description="HTH crp-type" evidence="6">
    <location>
        <begin position="148"/>
        <end position="221"/>
    </location>
</feature>
<dbReference type="SUPFAM" id="SSF46785">
    <property type="entry name" value="Winged helix' DNA-binding domain"/>
    <property type="match status" value="1"/>
</dbReference>
<evidence type="ECO:0000259" key="5">
    <source>
        <dbReference type="PROSITE" id="PS50943"/>
    </source>
</evidence>
<keyword evidence="2" id="KW-0238">DNA-binding</keyword>
<dbReference type="GO" id="GO:0003700">
    <property type="term" value="F:DNA-binding transcription factor activity"/>
    <property type="evidence" value="ECO:0007669"/>
    <property type="project" value="InterPro"/>
</dbReference>
<organism evidence="7 8">
    <name type="scientific">Microscilla marina ATCC 23134</name>
    <dbReference type="NCBI Taxonomy" id="313606"/>
    <lineage>
        <taxon>Bacteria</taxon>
        <taxon>Pseudomonadati</taxon>
        <taxon>Bacteroidota</taxon>
        <taxon>Cytophagia</taxon>
        <taxon>Cytophagales</taxon>
        <taxon>Microscillaceae</taxon>
        <taxon>Microscilla</taxon>
    </lineage>
</organism>
<dbReference type="EMBL" id="AAWS01000012">
    <property type="protein sequence ID" value="EAY29216.1"/>
    <property type="molecule type" value="Genomic_DNA"/>
</dbReference>
<evidence type="ECO:0000259" key="4">
    <source>
        <dbReference type="PROSITE" id="PS50042"/>
    </source>
</evidence>
<dbReference type="PRINTS" id="PR00035">
    <property type="entry name" value="HTHGNTR"/>
</dbReference>
<proteinExistence type="predicted"/>
<dbReference type="InterPro" id="IPR001387">
    <property type="entry name" value="Cro/C1-type_HTH"/>
</dbReference>
<feature type="domain" description="HTH cro/C1-type" evidence="5">
    <location>
        <begin position="179"/>
        <end position="225"/>
    </location>
</feature>
<reference evidence="7 8" key="1">
    <citation type="submission" date="2007-01" db="EMBL/GenBank/DDBJ databases">
        <authorList>
            <person name="Haygood M."/>
            <person name="Podell S."/>
            <person name="Anderson C."/>
            <person name="Hopkinson B."/>
            <person name="Roe K."/>
            <person name="Barbeau K."/>
            <person name="Gaasterland T."/>
            <person name="Ferriera S."/>
            <person name="Johnson J."/>
            <person name="Kravitz S."/>
            <person name="Beeson K."/>
            <person name="Sutton G."/>
            <person name="Rogers Y.-H."/>
            <person name="Friedman R."/>
            <person name="Frazier M."/>
            <person name="Venter J.C."/>
        </authorList>
    </citation>
    <scope>NUCLEOTIDE SEQUENCE [LARGE SCALE GENOMIC DNA]</scope>
    <source>
        <strain evidence="7 8">ATCC 23134</strain>
    </source>
</reference>
<dbReference type="SUPFAM" id="SSF51206">
    <property type="entry name" value="cAMP-binding domain-like"/>
    <property type="match status" value="1"/>
</dbReference>
<keyword evidence="8" id="KW-1185">Reference proteome</keyword>
<sequence>MYMKNVWFLENVNLFNLLCPHRIKAYKKEHSFEQYNKNDFVYLDQDQADKVYLIIKGKVKISSYTEDGEEIVKAILTKGEVFGELAALGESHRNDYAQAVAATTICAVDTQTLQTLLKNQQEFSLNIYKLVGWRIKKLEHRLSLLMFKDARTRLIEFLKNLGSEQGEAKGNTIEINHLLTQKDIADLIGVSRPTLNSLLNELKSEGMVDFQRKVIRLYKNKLELLAS</sequence>
<accession>A1ZKJ0</accession>
<dbReference type="eggNOG" id="COG0664">
    <property type="taxonomic scope" value="Bacteria"/>
</dbReference>
<gene>
    <name evidence="7" type="ORF">M23134_02407</name>
</gene>
<evidence type="ECO:0000259" key="6">
    <source>
        <dbReference type="PROSITE" id="PS51063"/>
    </source>
</evidence>
<dbReference type="PANTHER" id="PTHR24567:SF74">
    <property type="entry name" value="HTH-TYPE TRANSCRIPTIONAL REGULATOR ARCR"/>
    <property type="match status" value="1"/>
</dbReference>
<dbReference type="InterPro" id="IPR018490">
    <property type="entry name" value="cNMP-bd_dom_sf"/>
</dbReference>
<dbReference type="InterPro" id="IPR050397">
    <property type="entry name" value="Env_Response_Regulators"/>
</dbReference>
<dbReference type="Pfam" id="PF13545">
    <property type="entry name" value="HTH_Crp_2"/>
    <property type="match status" value="1"/>
</dbReference>
<dbReference type="CDD" id="cd00038">
    <property type="entry name" value="CAP_ED"/>
    <property type="match status" value="1"/>
</dbReference>
<evidence type="ECO:0000256" key="2">
    <source>
        <dbReference type="ARBA" id="ARBA00023125"/>
    </source>
</evidence>
<dbReference type="Pfam" id="PF00027">
    <property type="entry name" value="cNMP_binding"/>
    <property type="match status" value="1"/>
</dbReference>
<name>A1ZKJ0_MICM2</name>
<dbReference type="GO" id="GO:0003677">
    <property type="term" value="F:DNA binding"/>
    <property type="evidence" value="ECO:0007669"/>
    <property type="project" value="UniProtKB-KW"/>
</dbReference>
<dbReference type="InterPro" id="IPR014710">
    <property type="entry name" value="RmlC-like_jellyroll"/>
</dbReference>
<dbReference type="Gene3D" id="1.10.10.10">
    <property type="entry name" value="Winged helix-like DNA-binding domain superfamily/Winged helix DNA-binding domain"/>
    <property type="match status" value="1"/>
</dbReference>
<dbReference type="AlphaFoldDB" id="A1ZKJ0"/>
<dbReference type="InterPro" id="IPR000524">
    <property type="entry name" value="Tscrpt_reg_HTH_GntR"/>
</dbReference>
<dbReference type="PANTHER" id="PTHR24567">
    <property type="entry name" value="CRP FAMILY TRANSCRIPTIONAL REGULATORY PROTEIN"/>
    <property type="match status" value="1"/>
</dbReference>
<dbReference type="PROSITE" id="PS50943">
    <property type="entry name" value="HTH_CROC1"/>
    <property type="match status" value="1"/>
</dbReference>
<dbReference type="SMART" id="SM00100">
    <property type="entry name" value="cNMP"/>
    <property type="match status" value="1"/>
</dbReference>
<keyword evidence="3" id="KW-0804">Transcription</keyword>
<protein>
    <submittedName>
        <fullName evidence="7">Cyclic nucleotide-binding domain protein</fullName>
    </submittedName>
</protein>
<evidence type="ECO:0000256" key="3">
    <source>
        <dbReference type="ARBA" id="ARBA00023163"/>
    </source>
</evidence>
<keyword evidence="1" id="KW-0805">Transcription regulation</keyword>
<dbReference type="InterPro" id="IPR036388">
    <property type="entry name" value="WH-like_DNA-bd_sf"/>
</dbReference>
<dbReference type="InterPro" id="IPR036390">
    <property type="entry name" value="WH_DNA-bd_sf"/>
</dbReference>
<dbReference type="Proteomes" id="UP000004095">
    <property type="component" value="Unassembled WGS sequence"/>
</dbReference>
<dbReference type="GO" id="GO:0005829">
    <property type="term" value="C:cytosol"/>
    <property type="evidence" value="ECO:0007669"/>
    <property type="project" value="TreeGrafter"/>
</dbReference>
<feature type="domain" description="Cyclic nucleotide-binding" evidence="4">
    <location>
        <begin position="14"/>
        <end position="117"/>
    </location>
</feature>
<evidence type="ECO:0000313" key="7">
    <source>
        <dbReference type="EMBL" id="EAY29216.1"/>
    </source>
</evidence>
<evidence type="ECO:0000313" key="8">
    <source>
        <dbReference type="Proteomes" id="UP000004095"/>
    </source>
</evidence>
<dbReference type="PROSITE" id="PS51063">
    <property type="entry name" value="HTH_CRP_2"/>
    <property type="match status" value="1"/>
</dbReference>
<dbReference type="SMART" id="SM00419">
    <property type="entry name" value="HTH_CRP"/>
    <property type="match status" value="1"/>
</dbReference>
<dbReference type="InterPro" id="IPR000595">
    <property type="entry name" value="cNMP-bd_dom"/>
</dbReference>
<dbReference type="Gene3D" id="2.60.120.10">
    <property type="entry name" value="Jelly Rolls"/>
    <property type="match status" value="1"/>
</dbReference>
<dbReference type="PROSITE" id="PS50042">
    <property type="entry name" value="CNMP_BINDING_3"/>
    <property type="match status" value="1"/>
</dbReference>
<comment type="caution">
    <text evidence="7">The sequence shown here is derived from an EMBL/GenBank/DDBJ whole genome shotgun (WGS) entry which is preliminary data.</text>
</comment>
<dbReference type="InterPro" id="IPR012318">
    <property type="entry name" value="HTH_CRP"/>
</dbReference>
<evidence type="ECO:0000256" key="1">
    <source>
        <dbReference type="ARBA" id="ARBA00023015"/>
    </source>
</evidence>